<dbReference type="GO" id="GO:0032259">
    <property type="term" value="P:methylation"/>
    <property type="evidence" value="ECO:0007669"/>
    <property type="project" value="UniProtKB-KW"/>
</dbReference>
<dbReference type="PRINTS" id="PR00508">
    <property type="entry name" value="S21N4MTFRASE"/>
</dbReference>
<dbReference type="GO" id="GO:0003677">
    <property type="term" value="F:DNA binding"/>
    <property type="evidence" value="ECO:0007669"/>
    <property type="project" value="InterPro"/>
</dbReference>
<evidence type="ECO:0000256" key="5">
    <source>
        <dbReference type="SAM" id="MobiDB-lite"/>
    </source>
</evidence>
<dbReference type="Proteomes" id="UP000190675">
    <property type="component" value="Chromosome I"/>
</dbReference>
<dbReference type="Pfam" id="PF01555">
    <property type="entry name" value="N6_N4_Mtase"/>
    <property type="match status" value="1"/>
</dbReference>
<dbReference type="OrthoDB" id="7806498at2"/>
<organism evidence="7 8">
    <name type="scientific">Bradyrhizobium erythrophlei</name>
    <dbReference type="NCBI Taxonomy" id="1437360"/>
    <lineage>
        <taxon>Bacteria</taxon>
        <taxon>Pseudomonadati</taxon>
        <taxon>Pseudomonadota</taxon>
        <taxon>Alphaproteobacteria</taxon>
        <taxon>Hyphomicrobiales</taxon>
        <taxon>Nitrobacteraceae</taxon>
        <taxon>Bradyrhizobium</taxon>
    </lineage>
</organism>
<feature type="region of interest" description="Disordered" evidence="5">
    <location>
        <begin position="397"/>
        <end position="421"/>
    </location>
</feature>
<dbReference type="SUPFAM" id="SSF110849">
    <property type="entry name" value="ParB/Sulfiredoxin"/>
    <property type="match status" value="1"/>
</dbReference>
<evidence type="ECO:0000256" key="3">
    <source>
        <dbReference type="ARBA" id="ARBA00047942"/>
    </source>
</evidence>
<dbReference type="InterPro" id="IPR015840">
    <property type="entry name" value="DNA_MeTrfase_ParB"/>
</dbReference>
<dbReference type="GO" id="GO:0045881">
    <property type="term" value="P:positive regulation of sporulation resulting in formation of a cellular spore"/>
    <property type="evidence" value="ECO:0007669"/>
    <property type="project" value="TreeGrafter"/>
</dbReference>
<evidence type="ECO:0000259" key="6">
    <source>
        <dbReference type="SMART" id="SM00470"/>
    </source>
</evidence>
<reference evidence="7 8" key="1">
    <citation type="submission" date="2016-11" db="EMBL/GenBank/DDBJ databases">
        <authorList>
            <person name="Jaros S."/>
            <person name="Januszkiewicz K."/>
            <person name="Wedrychowicz H."/>
        </authorList>
    </citation>
    <scope>NUCLEOTIDE SEQUENCE [LARGE SCALE GENOMIC DNA]</scope>
    <source>
        <strain evidence="7 8">GAS242</strain>
    </source>
</reference>
<comment type="catalytic activity">
    <reaction evidence="3">
        <text>a 2'-deoxyadenosine in DNA + S-adenosyl-L-methionine = an N(6)-methyl-2'-deoxyadenosine in DNA + S-adenosyl-L-homocysteine + H(+)</text>
        <dbReference type="Rhea" id="RHEA:15197"/>
        <dbReference type="Rhea" id="RHEA-COMP:12418"/>
        <dbReference type="Rhea" id="RHEA-COMP:12419"/>
        <dbReference type="ChEBI" id="CHEBI:15378"/>
        <dbReference type="ChEBI" id="CHEBI:57856"/>
        <dbReference type="ChEBI" id="CHEBI:59789"/>
        <dbReference type="ChEBI" id="CHEBI:90615"/>
        <dbReference type="ChEBI" id="CHEBI:90616"/>
        <dbReference type="EC" id="2.1.1.72"/>
    </reaction>
</comment>
<accession>A0A1M5STF5</accession>
<dbReference type="GO" id="GO:0009007">
    <property type="term" value="F:site-specific DNA-methyltransferase (adenine-specific) activity"/>
    <property type="evidence" value="ECO:0007669"/>
    <property type="project" value="UniProtKB-EC"/>
</dbReference>
<evidence type="ECO:0000256" key="1">
    <source>
        <dbReference type="ARBA" id="ARBA00022603"/>
    </source>
</evidence>
<evidence type="ECO:0000256" key="2">
    <source>
        <dbReference type="ARBA" id="ARBA00022679"/>
    </source>
</evidence>
<dbReference type="REBASE" id="167128">
    <property type="entry name" value="M.Ber242ORF7361P"/>
</dbReference>
<feature type="domain" description="ParB-like N-terminal" evidence="6">
    <location>
        <begin position="15"/>
        <end position="101"/>
    </location>
</feature>
<dbReference type="InterPro" id="IPR050336">
    <property type="entry name" value="Chromosome_partition/occlusion"/>
</dbReference>
<dbReference type="Pfam" id="PF02195">
    <property type="entry name" value="ParB_N"/>
    <property type="match status" value="1"/>
</dbReference>
<keyword evidence="1 7" id="KW-0489">Methyltransferase</keyword>
<dbReference type="EMBL" id="LT670818">
    <property type="protein sequence ID" value="SHH41815.1"/>
    <property type="molecule type" value="Genomic_DNA"/>
</dbReference>
<name>A0A1M5STF5_9BRAD</name>
<dbReference type="PANTHER" id="PTHR33375">
    <property type="entry name" value="CHROMOSOME-PARTITIONING PROTEIN PARB-RELATED"/>
    <property type="match status" value="1"/>
</dbReference>
<dbReference type="InterPro" id="IPR036086">
    <property type="entry name" value="ParB/Sulfiredoxin_sf"/>
</dbReference>
<dbReference type="RefSeq" id="WP_154073633.1">
    <property type="nucleotide sequence ID" value="NZ_LT670818.1"/>
</dbReference>
<dbReference type="PIRSF" id="PIRSF036758">
    <property type="entry name" value="Aden_M_ParB"/>
    <property type="match status" value="1"/>
</dbReference>
<keyword evidence="2" id="KW-0808">Transferase</keyword>
<proteinExistence type="inferred from homology"/>
<dbReference type="InterPro" id="IPR002941">
    <property type="entry name" value="DNA_methylase_N4/N6"/>
</dbReference>
<dbReference type="InterPro" id="IPR001091">
    <property type="entry name" value="RM_Methyltransferase"/>
</dbReference>
<comment type="similarity">
    <text evidence="4">Belongs to the N(4)/N(6)-methyltransferase family.</text>
</comment>
<protein>
    <recommendedName>
        <fullName evidence="4">Methyltransferase</fullName>
        <ecNumber evidence="4">2.1.1.-</ecNumber>
    </recommendedName>
</protein>
<evidence type="ECO:0000313" key="7">
    <source>
        <dbReference type="EMBL" id="SHH41815.1"/>
    </source>
</evidence>
<evidence type="ECO:0000256" key="4">
    <source>
        <dbReference type="RuleBase" id="RU362026"/>
    </source>
</evidence>
<dbReference type="Gene3D" id="3.90.1530.10">
    <property type="entry name" value="Conserved hypothetical protein from pyrococcus furiosus pfu- 392566-001, ParB domain"/>
    <property type="match status" value="1"/>
</dbReference>
<dbReference type="GO" id="GO:0008170">
    <property type="term" value="F:N-methyltransferase activity"/>
    <property type="evidence" value="ECO:0007669"/>
    <property type="project" value="InterPro"/>
</dbReference>
<dbReference type="CDD" id="cd16403">
    <property type="entry name" value="ParB_N_like_MT"/>
    <property type="match status" value="1"/>
</dbReference>
<dbReference type="Gene3D" id="3.40.50.150">
    <property type="entry name" value="Vaccinia Virus protein VP39"/>
    <property type="match status" value="1"/>
</dbReference>
<dbReference type="InterPro" id="IPR003115">
    <property type="entry name" value="ParB_N"/>
</dbReference>
<dbReference type="AlphaFoldDB" id="A0A1M5STF5"/>
<dbReference type="InterPro" id="IPR029063">
    <property type="entry name" value="SAM-dependent_MTases_sf"/>
</dbReference>
<dbReference type="GO" id="GO:0007059">
    <property type="term" value="P:chromosome segregation"/>
    <property type="evidence" value="ECO:0007669"/>
    <property type="project" value="TreeGrafter"/>
</dbReference>
<dbReference type="EC" id="2.1.1.-" evidence="4"/>
<dbReference type="SUPFAM" id="SSF53335">
    <property type="entry name" value="S-adenosyl-L-methionine-dependent methyltransferases"/>
    <property type="match status" value="1"/>
</dbReference>
<evidence type="ECO:0000313" key="8">
    <source>
        <dbReference type="Proteomes" id="UP000190675"/>
    </source>
</evidence>
<dbReference type="SMART" id="SM00470">
    <property type="entry name" value="ParB"/>
    <property type="match status" value="1"/>
</dbReference>
<dbReference type="PANTHER" id="PTHR33375:SF1">
    <property type="entry name" value="CHROMOSOME-PARTITIONING PROTEIN PARB-RELATED"/>
    <property type="match status" value="1"/>
</dbReference>
<sequence length="421" mass="46334">MSEIMRQAEDELRVEYWSIDRLIPSARNARTHSAAQVAEIAGSIRTFGFTNPLLVGEDADVVAGHGRLAAARLLGLTQVPVIPLRNLDDVERRQLMLADNRIALNAGWDAEMLKLELTDLGKLGTDLKILGFSEQELAAALGADGAGLVPEDEVPALGEVAISRPGDVWLLGPHRVGCGDCRDAATVAAVLAGTLPQLMVTDPPYGVEYDPEWRHRRGVNHSARKGKILNDEIADWAPAWSLFPGEIAYVWHGALRSAIVAESLFKSGFTIRAQIIWAKERLVMSQGDYHWQHEPCWYAVRKKGNWTGDRKQTTLWTIPSGSQDAETKHATQKPVECMRRPMLNNSSPGQAIYEPFLGSGTTLIAAQSCLRVCFAIEIDPLFVDLAVRRWQAFTGEPAKRESDGADFEALDQAPQRTEPVS</sequence>
<dbReference type="GO" id="GO:0005694">
    <property type="term" value="C:chromosome"/>
    <property type="evidence" value="ECO:0007669"/>
    <property type="project" value="TreeGrafter"/>
</dbReference>
<gene>
    <name evidence="7" type="ORF">SAMN05444169_7361</name>
</gene>